<dbReference type="GO" id="GO:0009073">
    <property type="term" value="P:aromatic amino acid family biosynthetic process"/>
    <property type="evidence" value="ECO:0007669"/>
    <property type="project" value="UniProtKB-KW"/>
</dbReference>
<dbReference type="GO" id="GO:0008652">
    <property type="term" value="P:amino acid biosynthetic process"/>
    <property type="evidence" value="ECO:0007669"/>
    <property type="project" value="UniProtKB-KW"/>
</dbReference>
<feature type="active site" description="Proton donor" evidence="7 8">
    <location>
        <position position="101"/>
    </location>
</feature>
<feature type="active site" description="Proton acceptor" evidence="7 8">
    <location>
        <position position="23"/>
    </location>
</feature>
<dbReference type="UniPathway" id="UPA00053">
    <property type="reaction ID" value="UER00086"/>
</dbReference>
<comment type="caution">
    <text evidence="11">The sequence shown here is derived from an EMBL/GenBank/DDBJ whole genome shotgun (WGS) entry which is preliminary data.</text>
</comment>
<evidence type="ECO:0000256" key="5">
    <source>
        <dbReference type="ARBA" id="ARBA00012060"/>
    </source>
</evidence>
<dbReference type="Proteomes" id="UP000522333">
    <property type="component" value="Unassembled WGS sequence"/>
</dbReference>
<comment type="catalytic activity">
    <reaction evidence="1 7">
        <text>3-dehydroquinate = 3-dehydroshikimate + H2O</text>
        <dbReference type="Rhea" id="RHEA:21096"/>
        <dbReference type="ChEBI" id="CHEBI:15377"/>
        <dbReference type="ChEBI" id="CHEBI:16630"/>
        <dbReference type="ChEBI" id="CHEBI:32364"/>
        <dbReference type="EC" id="4.2.1.10"/>
    </reaction>
</comment>
<dbReference type="InterPro" id="IPR036441">
    <property type="entry name" value="DHquinase_II_sf"/>
</dbReference>
<dbReference type="InterPro" id="IPR001874">
    <property type="entry name" value="DHquinase_II"/>
</dbReference>
<dbReference type="GO" id="GO:0009423">
    <property type="term" value="P:chorismate biosynthetic process"/>
    <property type="evidence" value="ECO:0007669"/>
    <property type="project" value="UniProtKB-UniRule"/>
</dbReference>
<evidence type="ECO:0000313" key="11">
    <source>
        <dbReference type="EMBL" id="NME51252.1"/>
    </source>
</evidence>
<dbReference type="NCBIfam" id="TIGR01088">
    <property type="entry name" value="aroQ"/>
    <property type="match status" value="1"/>
</dbReference>
<comment type="similarity">
    <text evidence="3 7">Belongs to the type-II 3-dehydroquinase family.</text>
</comment>
<dbReference type="NCBIfam" id="NF003807">
    <property type="entry name" value="PRK05395.1-4"/>
    <property type="match status" value="1"/>
</dbReference>
<keyword evidence="7" id="KW-0057">Aromatic amino acid biosynthesis</keyword>
<feature type="binding site" evidence="7 9">
    <location>
        <position position="88"/>
    </location>
    <ligand>
        <name>substrate</name>
    </ligand>
</feature>
<dbReference type="AlphaFoldDB" id="A0A848C7J7"/>
<dbReference type="Pfam" id="PF01220">
    <property type="entry name" value="DHquinase_II"/>
    <property type="match status" value="1"/>
</dbReference>
<dbReference type="EMBL" id="JABAFY010000003">
    <property type="protein sequence ID" value="NME51252.1"/>
    <property type="molecule type" value="Genomic_DNA"/>
</dbReference>
<feature type="binding site" evidence="7 9">
    <location>
        <position position="81"/>
    </location>
    <ligand>
        <name>substrate</name>
    </ligand>
</feature>
<name>A0A848C7J7_9BACT</name>
<gene>
    <name evidence="7 11" type="primary">aroQ</name>
    <name evidence="11" type="ORF">HF854_01640</name>
</gene>
<reference evidence="11 12" key="1">
    <citation type="submission" date="2020-04" db="EMBL/GenBank/DDBJ databases">
        <authorList>
            <person name="Hitch T.C.A."/>
            <person name="Wylensek D."/>
            <person name="Clavel T."/>
        </authorList>
    </citation>
    <scope>NUCLEOTIDE SEQUENCE [LARGE SCALE GENOMIC DNA]</scope>
    <source>
        <strain evidence="11 12">PG-251-APC-1</strain>
    </source>
</reference>
<evidence type="ECO:0000256" key="8">
    <source>
        <dbReference type="PIRSR" id="PIRSR001399-1"/>
    </source>
</evidence>
<proteinExistence type="inferred from homology"/>
<dbReference type="NCBIfam" id="NF003805">
    <property type="entry name" value="PRK05395.1-2"/>
    <property type="match status" value="1"/>
</dbReference>
<keyword evidence="7" id="KW-0028">Amino-acid biosynthesis</keyword>
<evidence type="ECO:0000256" key="2">
    <source>
        <dbReference type="ARBA" id="ARBA00004902"/>
    </source>
</evidence>
<evidence type="ECO:0000256" key="3">
    <source>
        <dbReference type="ARBA" id="ARBA00011037"/>
    </source>
</evidence>
<evidence type="ECO:0000256" key="6">
    <source>
        <dbReference type="ARBA" id="ARBA00023239"/>
    </source>
</evidence>
<dbReference type="PANTHER" id="PTHR21272">
    <property type="entry name" value="CATABOLIC 3-DEHYDROQUINASE"/>
    <property type="match status" value="1"/>
</dbReference>
<feature type="binding site" evidence="7 9">
    <location>
        <position position="75"/>
    </location>
    <ligand>
        <name>substrate</name>
    </ligand>
</feature>
<dbReference type="NCBIfam" id="NF003806">
    <property type="entry name" value="PRK05395.1-3"/>
    <property type="match status" value="1"/>
</dbReference>
<dbReference type="PIRSF" id="PIRSF001399">
    <property type="entry name" value="DHquinase_II"/>
    <property type="match status" value="1"/>
</dbReference>
<evidence type="ECO:0000256" key="10">
    <source>
        <dbReference type="PIRSR" id="PIRSR001399-3"/>
    </source>
</evidence>
<evidence type="ECO:0000256" key="4">
    <source>
        <dbReference type="ARBA" id="ARBA00011193"/>
    </source>
</evidence>
<keyword evidence="6 7" id="KW-0456">Lyase</keyword>
<dbReference type="Gene3D" id="3.40.50.9100">
    <property type="entry name" value="Dehydroquinase, class II"/>
    <property type="match status" value="1"/>
</dbReference>
<feature type="site" description="Transition state stabilizer" evidence="7 10">
    <location>
        <position position="18"/>
    </location>
</feature>
<dbReference type="PANTHER" id="PTHR21272:SF3">
    <property type="entry name" value="CATABOLIC 3-DEHYDROQUINASE"/>
    <property type="match status" value="1"/>
</dbReference>
<dbReference type="CDD" id="cd00466">
    <property type="entry name" value="DHQase_II"/>
    <property type="match status" value="1"/>
</dbReference>
<feature type="binding site" evidence="7 9">
    <location>
        <position position="112"/>
    </location>
    <ligand>
        <name>substrate</name>
    </ligand>
</feature>
<comment type="subunit">
    <text evidence="4 7">Homododecamer.</text>
</comment>
<evidence type="ECO:0000256" key="9">
    <source>
        <dbReference type="PIRSR" id="PIRSR001399-2"/>
    </source>
</evidence>
<organism evidence="11 12">
    <name type="scientific">Desulfovibrio piger</name>
    <dbReference type="NCBI Taxonomy" id="901"/>
    <lineage>
        <taxon>Bacteria</taxon>
        <taxon>Pseudomonadati</taxon>
        <taxon>Thermodesulfobacteriota</taxon>
        <taxon>Desulfovibrionia</taxon>
        <taxon>Desulfovibrionales</taxon>
        <taxon>Desulfovibrionaceae</taxon>
        <taxon>Desulfovibrio</taxon>
    </lineage>
</organism>
<protein>
    <recommendedName>
        <fullName evidence="5 7">3-dehydroquinate dehydratase</fullName>
        <shortName evidence="7">3-dehydroquinase</shortName>
        <ecNumber evidence="5 7">4.2.1.10</ecNumber>
    </recommendedName>
    <alternativeName>
        <fullName evidence="7">Type II DHQase</fullName>
    </alternativeName>
</protein>
<comment type="function">
    <text evidence="7">Catalyzes a trans-dehydration via an enolate intermediate.</text>
</comment>
<feature type="binding site" evidence="7 9">
    <location>
        <begin position="102"/>
        <end position="103"/>
    </location>
    <ligand>
        <name>substrate</name>
    </ligand>
</feature>
<dbReference type="GO" id="GO:0003855">
    <property type="term" value="F:3-dehydroquinate dehydratase activity"/>
    <property type="evidence" value="ECO:0007669"/>
    <property type="project" value="UniProtKB-UniRule"/>
</dbReference>
<dbReference type="EC" id="4.2.1.10" evidence="5 7"/>
<evidence type="ECO:0000256" key="7">
    <source>
        <dbReference type="HAMAP-Rule" id="MF_00169"/>
    </source>
</evidence>
<evidence type="ECO:0000313" key="12">
    <source>
        <dbReference type="Proteomes" id="UP000522333"/>
    </source>
</evidence>
<comment type="pathway">
    <text evidence="2 7">Metabolic intermediate biosynthesis; chorismate biosynthesis; chorismate from D-erythrose 4-phosphate and phosphoenolpyruvate: step 3/7.</text>
</comment>
<accession>A0A848C7J7</accession>
<sequence length="149" mass="16038">MHKILVLHGVNLDMFGKRDPRHYGHATLADIDAALQGLAGELGVALETFQTNHEGVMVERIHAALTDGTDAIVINAGAWTHYSYAIMDALGILSIPVVEVHMSNVHAREEFRHHSVLSTVSAGSIAGFGVDSYLLGLRAACSLLERKDA</sequence>
<dbReference type="GO" id="GO:0019631">
    <property type="term" value="P:quinate catabolic process"/>
    <property type="evidence" value="ECO:0007669"/>
    <property type="project" value="TreeGrafter"/>
</dbReference>
<dbReference type="SUPFAM" id="SSF52304">
    <property type="entry name" value="Type II 3-dehydroquinate dehydratase"/>
    <property type="match status" value="1"/>
</dbReference>
<dbReference type="RefSeq" id="WP_168934714.1">
    <property type="nucleotide sequence ID" value="NZ_CAMDEI010000015.1"/>
</dbReference>
<evidence type="ECO:0000256" key="1">
    <source>
        <dbReference type="ARBA" id="ARBA00001864"/>
    </source>
</evidence>
<dbReference type="HAMAP" id="MF_00169">
    <property type="entry name" value="AroQ"/>
    <property type="match status" value="1"/>
</dbReference>